<dbReference type="AlphaFoldDB" id="A0ABD1YS20"/>
<proteinExistence type="predicted"/>
<comment type="caution">
    <text evidence="2">The sequence shown here is derived from an EMBL/GenBank/DDBJ whole genome shotgun (WGS) entry which is preliminary data.</text>
</comment>
<dbReference type="Proteomes" id="UP001605036">
    <property type="component" value="Unassembled WGS sequence"/>
</dbReference>
<accession>A0ABD1YS20</accession>
<gene>
    <name evidence="2" type="ORF">R1flu_005050</name>
</gene>
<name>A0ABD1YS20_9MARC</name>
<feature type="compositionally biased region" description="Polar residues" evidence="1">
    <location>
        <begin position="73"/>
        <end position="84"/>
    </location>
</feature>
<protein>
    <submittedName>
        <fullName evidence="2">Uncharacterized protein</fullName>
    </submittedName>
</protein>
<keyword evidence="3" id="KW-1185">Reference proteome</keyword>
<sequence length="84" mass="9483">MQRRRNFLSTLKERLEGNIPLGNCPKLGKKVVGVTDETREFVSAAGQSSGLEEEILKKESEQQKQRTRGTLIRTDQSTAPLRQL</sequence>
<evidence type="ECO:0000256" key="1">
    <source>
        <dbReference type="SAM" id="MobiDB-lite"/>
    </source>
</evidence>
<reference evidence="2 3" key="1">
    <citation type="submission" date="2024-09" db="EMBL/GenBank/DDBJ databases">
        <title>Chromosome-scale assembly of Riccia fluitans.</title>
        <authorList>
            <person name="Paukszto L."/>
            <person name="Sawicki J."/>
            <person name="Karawczyk K."/>
            <person name="Piernik-Szablinska J."/>
            <person name="Szczecinska M."/>
            <person name="Mazdziarz M."/>
        </authorList>
    </citation>
    <scope>NUCLEOTIDE SEQUENCE [LARGE SCALE GENOMIC DNA]</scope>
    <source>
        <strain evidence="2">Rf_01</strain>
        <tissue evidence="2">Aerial parts of the thallus</tissue>
    </source>
</reference>
<feature type="region of interest" description="Disordered" evidence="1">
    <location>
        <begin position="60"/>
        <end position="84"/>
    </location>
</feature>
<evidence type="ECO:0000313" key="3">
    <source>
        <dbReference type="Proteomes" id="UP001605036"/>
    </source>
</evidence>
<evidence type="ECO:0000313" key="2">
    <source>
        <dbReference type="EMBL" id="KAL2633571.1"/>
    </source>
</evidence>
<organism evidence="2 3">
    <name type="scientific">Riccia fluitans</name>
    <dbReference type="NCBI Taxonomy" id="41844"/>
    <lineage>
        <taxon>Eukaryota</taxon>
        <taxon>Viridiplantae</taxon>
        <taxon>Streptophyta</taxon>
        <taxon>Embryophyta</taxon>
        <taxon>Marchantiophyta</taxon>
        <taxon>Marchantiopsida</taxon>
        <taxon>Marchantiidae</taxon>
        <taxon>Marchantiales</taxon>
        <taxon>Ricciaceae</taxon>
        <taxon>Riccia</taxon>
    </lineage>
</organism>
<dbReference type="EMBL" id="JBHFFA010000003">
    <property type="protein sequence ID" value="KAL2633571.1"/>
    <property type="molecule type" value="Genomic_DNA"/>
</dbReference>